<dbReference type="PRINTS" id="PR00454">
    <property type="entry name" value="ETSDOMAIN"/>
</dbReference>
<dbReference type="GO" id="GO:0030154">
    <property type="term" value="P:cell differentiation"/>
    <property type="evidence" value="ECO:0007669"/>
    <property type="project" value="TreeGrafter"/>
</dbReference>
<dbReference type="EMBL" id="LWCA01000095">
    <property type="protein sequence ID" value="OAF70962.1"/>
    <property type="molecule type" value="Genomic_DNA"/>
</dbReference>
<evidence type="ECO:0000256" key="3">
    <source>
        <dbReference type="RuleBase" id="RU004019"/>
    </source>
</evidence>
<keyword evidence="3" id="KW-0539">Nucleus</keyword>
<dbReference type="PROSITE" id="PS50061">
    <property type="entry name" value="ETS_DOMAIN_3"/>
    <property type="match status" value="1"/>
</dbReference>
<protein>
    <recommendedName>
        <fullName evidence="4">ETS domain-containing protein</fullName>
    </recommendedName>
</protein>
<evidence type="ECO:0000313" key="5">
    <source>
        <dbReference type="EMBL" id="OAF70962.1"/>
    </source>
</evidence>
<name>A0A177BBF0_9BILA</name>
<dbReference type="PANTHER" id="PTHR11849:SF191">
    <property type="entry name" value="ECDYSONE-INDUCED PROTEIN 74EF ISOFORM B"/>
    <property type="match status" value="1"/>
</dbReference>
<evidence type="ECO:0000256" key="1">
    <source>
        <dbReference type="ARBA" id="ARBA00005562"/>
    </source>
</evidence>
<dbReference type="OrthoDB" id="8196042at2759"/>
<dbReference type="PANTHER" id="PTHR11849">
    <property type="entry name" value="ETS"/>
    <property type="match status" value="1"/>
</dbReference>
<sequence>MKDMFNQITDFLFPLDNNCKYMNQDFMSHNDSNMVCQKYCLKNDNIHIYSQCDGQISSEHNYQKGQNSFINSNQLEKDYHLNNILTKTKYTDVMWGNWDKERIDYKLKQEILEIKSSSNVSIKNEQKTKTDCIFSDEFDFKTDENYFESLKRGEKNELESSQFLPYVNCSNVEEEYLKFDSLQHSKSCNYILDTNEYKNILNKKPLTYSYSACKSKIKFKQNNSNNYYKIILNHQQNTSLINTTRTFTKTNCIRNSETKFKFLNKEKAKIIQNDLPSCARQTQDIKTTHLKKYELENNCLKKPKYSSAKNTSEICYFNNKKKNNLLYDKQKVYKLDKNKENKENNENNENKNSRIRGLYLWEFLLKCLNNDEYNPKYILWTDKTEKSFKLVNTKMIAKLWGQQKNKPQMTYETIGRAMRYYYARGILKKVEGQRQECNKFEIVSRQKCRHNTKNVIE</sequence>
<dbReference type="InterPro" id="IPR036388">
    <property type="entry name" value="WH-like_DNA-bd_sf"/>
</dbReference>
<comment type="caution">
    <text evidence="5">The sequence shown here is derived from an EMBL/GenBank/DDBJ whole genome shotgun (WGS) entry which is preliminary data.</text>
</comment>
<dbReference type="Gene3D" id="1.10.10.10">
    <property type="entry name" value="Winged helix-like DNA-binding domain superfamily/Winged helix DNA-binding domain"/>
    <property type="match status" value="1"/>
</dbReference>
<dbReference type="Proteomes" id="UP000078046">
    <property type="component" value="Unassembled WGS sequence"/>
</dbReference>
<evidence type="ECO:0000256" key="2">
    <source>
        <dbReference type="ARBA" id="ARBA00023125"/>
    </source>
</evidence>
<gene>
    <name evidence="5" type="ORF">A3Q56_01329</name>
</gene>
<accession>A0A177BBF0</accession>
<dbReference type="GO" id="GO:0005634">
    <property type="term" value="C:nucleus"/>
    <property type="evidence" value="ECO:0007669"/>
    <property type="project" value="UniProtKB-SubCell"/>
</dbReference>
<dbReference type="SUPFAM" id="SSF46785">
    <property type="entry name" value="Winged helix' DNA-binding domain"/>
    <property type="match status" value="1"/>
</dbReference>
<feature type="domain" description="ETS" evidence="4">
    <location>
        <begin position="358"/>
        <end position="434"/>
    </location>
</feature>
<evidence type="ECO:0000313" key="6">
    <source>
        <dbReference type="Proteomes" id="UP000078046"/>
    </source>
</evidence>
<dbReference type="AlphaFoldDB" id="A0A177BBF0"/>
<reference evidence="5 6" key="1">
    <citation type="submission" date="2016-04" db="EMBL/GenBank/DDBJ databases">
        <title>The genome of Intoshia linei affirms orthonectids as highly simplified spiralians.</title>
        <authorList>
            <person name="Mikhailov K.V."/>
            <person name="Slusarev G.S."/>
            <person name="Nikitin M.A."/>
            <person name="Logacheva M.D."/>
            <person name="Penin A."/>
            <person name="Aleoshin V."/>
            <person name="Panchin Y.V."/>
        </authorList>
    </citation>
    <scope>NUCLEOTIDE SEQUENCE [LARGE SCALE GENOMIC DNA]</scope>
    <source>
        <strain evidence="5">Intl2013</strain>
        <tissue evidence="5">Whole animal</tissue>
    </source>
</reference>
<dbReference type="InterPro" id="IPR046328">
    <property type="entry name" value="ETS_fam"/>
</dbReference>
<organism evidence="5 6">
    <name type="scientific">Intoshia linei</name>
    <dbReference type="NCBI Taxonomy" id="1819745"/>
    <lineage>
        <taxon>Eukaryota</taxon>
        <taxon>Metazoa</taxon>
        <taxon>Spiralia</taxon>
        <taxon>Lophotrochozoa</taxon>
        <taxon>Mesozoa</taxon>
        <taxon>Orthonectida</taxon>
        <taxon>Rhopaluridae</taxon>
        <taxon>Intoshia</taxon>
    </lineage>
</organism>
<comment type="subcellular location">
    <subcellularLocation>
        <location evidence="3">Nucleus</location>
    </subcellularLocation>
</comment>
<comment type="similarity">
    <text evidence="1 3">Belongs to the ETS family.</text>
</comment>
<dbReference type="GO" id="GO:0043565">
    <property type="term" value="F:sequence-specific DNA binding"/>
    <property type="evidence" value="ECO:0007669"/>
    <property type="project" value="InterPro"/>
</dbReference>
<dbReference type="GO" id="GO:0000981">
    <property type="term" value="F:DNA-binding transcription factor activity, RNA polymerase II-specific"/>
    <property type="evidence" value="ECO:0007669"/>
    <property type="project" value="TreeGrafter"/>
</dbReference>
<dbReference type="Pfam" id="PF00178">
    <property type="entry name" value="Ets"/>
    <property type="match status" value="1"/>
</dbReference>
<keyword evidence="2 3" id="KW-0238">DNA-binding</keyword>
<evidence type="ECO:0000259" key="4">
    <source>
        <dbReference type="PROSITE" id="PS50061"/>
    </source>
</evidence>
<keyword evidence="6" id="KW-1185">Reference proteome</keyword>
<dbReference type="SMART" id="SM00413">
    <property type="entry name" value="ETS"/>
    <property type="match status" value="1"/>
</dbReference>
<dbReference type="InterPro" id="IPR036390">
    <property type="entry name" value="WH_DNA-bd_sf"/>
</dbReference>
<dbReference type="InterPro" id="IPR000418">
    <property type="entry name" value="Ets_dom"/>
</dbReference>
<proteinExistence type="inferred from homology"/>